<dbReference type="PANTHER" id="PTHR31001">
    <property type="entry name" value="UNCHARACTERIZED TRANSCRIPTIONAL REGULATORY PROTEIN"/>
    <property type="match status" value="1"/>
</dbReference>
<dbReference type="InterPro" id="IPR050613">
    <property type="entry name" value="Sec_Metabolite_Reg"/>
</dbReference>
<evidence type="ECO:0000256" key="2">
    <source>
        <dbReference type="ARBA" id="ARBA00023242"/>
    </source>
</evidence>
<gene>
    <name evidence="5" type="ORF">MKZ38_007905</name>
</gene>
<reference evidence="5" key="1">
    <citation type="submission" date="2022-07" db="EMBL/GenBank/DDBJ databases">
        <title>Draft genome sequence of Zalerion maritima ATCC 34329, a (micro)plastics degrading marine fungus.</title>
        <authorList>
            <person name="Paco A."/>
            <person name="Goncalves M.F.M."/>
            <person name="Rocha-Santos T.A.P."/>
            <person name="Alves A."/>
        </authorList>
    </citation>
    <scope>NUCLEOTIDE SEQUENCE</scope>
    <source>
        <strain evidence="5">ATCC 34329</strain>
    </source>
</reference>
<feature type="compositionally biased region" description="Polar residues" evidence="3">
    <location>
        <begin position="18"/>
        <end position="27"/>
    </location>
</feature>
<sequence>MQERINQLEGLVLDLMEQQRTTSSTPVRSLPEAPPAPTPVDDAMSDRNSSWPSGPELEQRTVTAESRASPSPSDYGSIRIRESGVSYVGSSHWAAILDSIADLRDHFDEEEAECPAPASLGFYPGQSVPKKLTAGLPRPRLLYGWPVLDSARTVASMLESIPPRQVVDRLVARYFNDLHMATGVIHQSKFLREYNEFWKSPRSTPIVWIGLLFGIISLSTQVQHFFLAAASDNPTPSSSHAPNNPAMVDMFRENIVTCLNLGHYTNGGSFVLEAMILYFMVEVFPRREVNIGVWVLVGNIVQVATHMGYHRDAAHFSNITPFSGEMRRRIWAMIVQIDFGISTQMGLPRLIRESQTNTGEPRNLLDSDFDESTVELPPSRPETEATPILYAISKVRIFSVGVKIADASTDPGPHSHDNVLELDKRIDEVRAALPPCMRWEGLSASLAVPPLALIQKIWLEMCVQRLKIVLHKKILVPTSGQVHQQWSQYGYSRSVCLEAAIKILEFHQLVDEETRDVDGRLYQARCRASTALTHEFLLATSILCFYLGSQGSRVAEQSTQLQALEMNPPSIGKIKEVLRASQLIWLRLSAGSKEARKAAAAVQYVLNSQSSTDPEDSSLSFDDMTISVPQDPAGGGSPCFSGSEFVDLASGYNLASGGFESTVCDAPFP</sequence>
<feature type="compositionally biased region" description="Polar residues" evidence="3">
    <location>
        <begin position="60"/>
        <end position="74"/>
    </location>
</feature>
<dbReference type="AlphaFoldDB" id="A0AAD5RH80"/>
<dbReference type="GO" id="GO:0005634">
    <property type="term" value="C:nucleus"/>
    <property type="evidence" value="ECO:0007669"/>
    <property type="project" value="UniProtKB-SubCell"/>
</dbReference>
<feature type="region of interest" description="Disordered" evidence="3">
    <location>
        <begin position="356"/>
        <end position="381"/>
    </location>
</feature>
<dbReference type="Proteomes" id="UP001201980">
    <property type="component" value="Unassembled WGS sequence"/>
</dbReference>
<dbReference type="GO" id="GO:0008270">
    <property type="term" value="F:zinc ion binding"/>
    <property type="evidence" value="ECO:0007669"/>
    <property type="project" value="InterPro"/>
</dbReference>
<dbReference type="GO" id="GO:0003677">
    <property type="term" value="F:DNA binding"/>
    <property type="evidence" value="ECO:0007669"/>
    <property type="project" value="InterPro"/>
</dbReference>
<evidence type="ECO:0000256" key="3">
    <source>
        <dbReference type="SAM" id="MobiDB-lite"/>
    </source>
</evidence>
<evidence type="ECO:0000313" key="5">
    <source>
        <dbReference type="EMBL" id="KAJ2894140.1"/>
    </source>
</evidence>
<evidence type="ECO:0000313" key="6">
    <source>
        <dbReference type="Proteomes" id="UP001201980"/>
    </source>
</evidence>
<dbReference type="InterPro" id="IPR007219">
    <property type="entry name" value="XnlR_reg_dom"/>
</dbReference>
<accession>A0AAD5RH80</accession>
<protein>
    <submittedName>
        <fullName evidence="5">Fungal-specific transcription factor protein</fullName>
    </submittedName>
</protein>
<dbReference type="Pfam" id="PF04082">
    <property type="entry name" value="Fungal_trans"/>
    <property type="match status" value="1"/>
</dbReference>
<comment type="subcellular location">
    <subcellularLocation>
        <location evidence="1">Nucleus</location>
    </subcellularLocation>
</comment>
<dbReference type="GO" id="GO:0006351">
    <property type="term" value="P:DNA-templated transcription"/>
    <property type="evidence" value="ECO:0007669"/>
    <property type="project" value="InterPro"/>
</dbReference>
<organism evidence="5 6">
    <name type="scientific">Zalerion maritima</name>
    <dbReference type="NCBI Taxonomy" id="339359"/>
    <lineage>
        <taxon>Eukaryota</taxon>
        <taxon>Fungi</taxon>
        <taxon>Dikarya</taxon>
        <taxon>Ascomycota</taxon>
        <taxon>Pezizomycotina</taxon>
        <taxon>Sordariomycetes</taxon>
        <taxon>Lulworthiomycetidae</taxon>
        <taxon>Lulworthiales</taxon>
        <taxon>Lulworthiaceae</taxon>
        <taxon>Zalerion</taxon>
    </lineage>
</organism>
<feature type="region of interest" description="Disordered" evidence="3">
    <location>
        <begin position="16"/>
        <end position="76"/>
    </location>
</feature>
<proteinExistence type="predicted"/>
<dbReference type="CDD" id="cd12148">
    <property type="entry name" value="fungal_TF_MHR"/>
    <property type="match status" value="1"/>
</dbReference>
<dbReference type="PANTHER" id="PTHR31001:SF74">
    <property type="entry name" value="ZN(II)2CYS6 TRANSCRIPTION FACTOR (EUROFUNG)"/>
    <property type="match status" value="1"/>
</dbReference>
<evidence type="ECO:0000256" key="1">
    <source>
        <dbReference type="ARBA" id="ARBA00004123"/>
    </source>
</evidence>
<dbReference type="SMART" id="SM00906">
    <property type="entry name" value="Fungal_trans"/>
    <property type="match status" value="1"/>
</dbReference>
<dbReference type="EMBL" id="JAKWBI020000524">
    <property type="protein sequence ID" value="KAJ2894140.1"/>
    <property type="molecule type" value="Genomic_DNA"/>
</dbReference>
<evidence type="ECO:0000259" key="4">
    <source>
        <dbReference type="SMART" id="SM00906"/>
    </source>
</evidence>
<keyword evidence="6" id="KW-1185">Reference proteome</keyword>
<feature type="domain" description="Xylanolytic transcriptional activator regulatory" evidence="4">
    <location>
        <begin position="293"/>
        <end position="367"/>
    </location>
</feature>
<name>A0AAD5RH80_9PEZI</name>
<comment type="caution">
    <text evidence="5">The sequence shown here is derived from an EMBL/GenBank/DDBJ whole genome shotgun (WGS) entry which is preliminary data.</text>
</comment>
<keyword evidence="2" id="KW-0539">Nucleus</keyword>